<dbReference type="PROSITE" id="PS00108">
    <property type="entry name" value="PROTEIN_KINASE_ST"/>
    <property type="match status" value="1"/>
</dbReference>
<dbReference type="InterPro" id="IPR000719">
    <property type="entry name" value="Prot_kinase_dom"/>
</dbReference>
<dbReference type="PANTHER" id="PTHR43289:SF6">
    <property type="entry name" value="SERINE_THREONINE-PROTEIN KINASE NEKL-3"/>
    <property type="match status" value="1"/>
</dbReference>
<dbReference type="SMART" id="SM00220">
    <property type="entry name" value="S_TKc"/>
    <property type="match status" value="1"/>
</dbReference>
<dbReference type="PANTHER" id="PTHR43289">
    <property type="entry name" value="MITOGEN-ACTIVATED PROTEIN KINASE KINASE KINASE 20-RELATED"/>
    <property type="match status" value="1"/>
</dbReference>
<evidence type="ECO:0000313" key="9">
    <source>
        <dbReference type="Proteomes" id="UP001056649"/>
    </source>
</evidence>
<evidence type="ECO:0000256" key="4">
    <source>
        <dbReference type="ARBA" id="ARBA00022840"/>
    </source>
</evidence>
<name>A0A9J7A111_9GAMM</name>
<dbReference type="GO" id="GO:0005524">
    <property type="term" value="F:ATP binding"/>
    <property type="evidence" value="ECO:0007669"/>
    <property type="project" value="UniProtKB-UniRule"/>
</dbReference>
<dbReference type="InterPro" id="IPR042095">
    <property type="entry name" value="SUMF_sf"/>
</dbReference>
<dbReference type="InterPro" id="IPR011990">
    <property type="entry name" value="TPR-like_helical_dom_sf"/>
</dbReference>
<keyword evidence="2 5" id="KW-0547">Nucleotide-binding</keyword>
<dbReference type="InterPro" id="IPR005532">
    <property type="entry name" value="SUMF_dom"/>
</dbReference>
<evidence type="ECO:0000256" key="5">
    <source>
        <dbReference type="PROSITE-ProRule" id="PRU10141"/>
    </source>
</evidence>
<keyword evidence="3 8" id="KW-0418">Kinase</keyword>
<dbReference type="Pfam" id="PF00069">
    <property type="entry name" value="Pkinase"/>
    <property type="match status" value="1"/>
</dbReference>
<dbReference type="EMBL" id="CP090569">
    <property type="protein sequence ID" value="USF88806.1"/>
    <property type="molecule type" value="Genomic_DNA"/>
</dbReference>
<accession>A0A9J7A111</accession>
<dbReference type="InterPro" id="IPR008271">
    <property type="entry name" value="Ser/Thr_kinase_AS"/>
</dbReference>
<organism evidence="8 9">
    <name type="scientific">Candidatus Endoriftia persephonae</name>
    <dbReference type="NCBI Taxonomy" id="393765"/>
    <lineage>
        <taxon>Bacteria</taxon>
        <taxon>Pseudomonadati</taxon>
        <taxon>Pseudomonadota</taxon>
        <taxon>Gammaproteobacteria</taxon>
        <taxon>Chromatiales</taxon>
        <taxon>Sedimenticolaceae</taxon>
        <taxon>Candidatus Endoriftia</taxon>
    </lineage>
</organism>
<dbReference type="PROSITE" id="PS00107">
    <property type="entry name" value="PROTEIN_KINASE_ATP"/>
    <property type="match status" value="1"/>
</dbReference>
<evidence type="ECO:0000313" key="8">
    <source>
        <dbReference type="EMBL" id="USF88806.1"/>
    </source>
</evidence>
<dbReference type="PROSITE" id="PS50011">
    <property type="entry name" value="PROTEIN_KINASE_DOM"/>
    <property type="match status" value="1"/>
</dbReference>
<dbReference type="SUPFAM" id="SSF56436">
    <property type="entry name" value="C-type lectin-like"/>
    <property type="match status" value="1"/>
</dbReference>
<gene>
    <name evidence="8" type="ORF">L0Y14_06145</name>
</gene>
<feature type="domain" description="Protein kinase" evidence="7">
    <location>
        <begin position="41"/>
        <end position="384"/>
    </location>
</feature>
<dbReference type="SMART" id="SM00028">
    <property type="entry name" value="TPR"/>
    <property type="match status" value="3"/>
</dbReference>
<dbReference type="InterPro" id="IPR019734">
    <property type="entry name" value="TPR_rpt"/>
</dbReference>
<reference evidence="8" key="1">
    <citation type="journal article" date="2022" name="Mol. Ecol. Resour.">
        <title>The complete and closed genome of the facultative generalist Candidatus Endoriftia persephone from deep-sea hydrothermal vents.</title>
        <authorList>
            <person name="de Oliveira A.L."/>
            <person name="Srivastava A."/>
            <person name="Espada-Hinojosa S."/>
            <person name="Bright M."/>
        </authorList>
    </citation>
    <scope>NUCLEOTIDE SEQUENCE</scope>
    <source>
        <strain evidence="8">Tica-EPR-9o50.N</strain>
    </source>
</reference>
<evidence type="ECO:0000256" key="2">
    <source>
        <dbReference type="ARBA" id="ARBA00022741"/>
    </source>
</evidence>
<dbReference type="Gene3D" id="3.90.1580.10">
    <property type="entry name" value="paralog of FGE (formylglycine-generating enzyme)"/>
    <property type="match status" value="1"/>
</dbReference>
<keyword evidence="1" id="KW-0808">Transferase</keyword>
<evidence type="ECO:0000256" key="6">
    <source>
        <dbReference type="SAM" id="MobiDB-lite"/>
    </source>
</evidence>
<dbReference type="InterPro" id="IPR011009">
    <property type="entry name" value="Kinase-like_dom_sf"/>
</dbReference>
<feature type="compositionally biased region" description="Polar residues" evidence="6">
    <location>
        <begin position="1"/>
        <end position="25"/>
    </location>
</feature>
<dbReference type="SUPFAM" id="SSF48452">
    <property type="entry name" value="TPR-like"/>
    <property type="match status" value="1"/>
</dbReference>
<dbReference type="Gene3D" id="3.30.200.20">
    <property type="entry name" value="Phosphorylase Kinase, domain 1"/>
    <property type="match status" value="1"/>
</dbReference>
<dbReference type="InterPro" id="IPR017441">
    <property type="entry name" value="Protein_kinase_ATP_BS"/>
</dbReference>
<protein>
    <submittedName>
        <fullName evidence="8">Protein kinase</fullName>
    </submittedName>
</protein>
<proteinExistence type="predicted"/>
<feature type="region of interest" description="Disordered" evidence="6">
    <location>
        <begin position="1"/>
        <end position="32"/>
    </location>
</feature>
<feature type="binding site" evidence="5">
    <location>
        <position position="76"/>
    </location>
    <ligand>
        <name>ATP</name>
        <dbReference type="ChEBI" id="CHEBI:30616"/>
    </ligand>
</feature>
<dbReference type="Proteomes" id="UP001056649">
    <property type="component" value="Chromosome"/>
</dbReference>
<keyword evidence="4 5" id="KW-0067">ATP-binding</keyword>
<dbReference type="RefSeq" id="WP_006474011.1">
    <property type="nucleotide sequence ID" value="NZ_CP090569.1"/>
</dbReference>
<evidence type="ECO:0000256" key="1">
    <source>
        <dbReference type="ARBA" id="ARBA00022679"/>
    </source>
</evidence>
<dbReference type="InterPro" id="IPR016187">
    <property type="entry name" value="CTDL_fold"/>
</dbReference>
<dbReference type="Gene3D" id="1.25.40.10">
    <property type="entry name" value="Tetratricopeptide repeat domain"/>
    <property type="match status" value="1"/>
</dbReference>
<evidence type="ECO:0000256" key="3">
    <source>
        <dbReference type="ARBA" id="ARBA00022777"/>
    </source>
</evidence>
<sequence>MTPSQTSNGSSWADTSGMGTTTSSHRISHEPAVGDTLKQRFELVEEIGRGGMGVVFKALDQRKVEAKDRNPYVALKLLNESFKQHAASLMALQREARKAQDLKHPNVIGIFDFDKDEHGNYFIAMEFLEGSPLDKIIKKLRGTGMPPEQALKLITQMGLALAAAHNHKPGIIHSDFKPGNVFLTRDGEVKVFDFGIARAAKPKIPQAGSDVTAFDAGTLGALTPTYASLGMLEGQDPDPRDDIYALAIVAYELFTGGRPFGRKPTTEAQSKGLRPKRVKGLTRRQWKGLQRGLAFQREDRTPNVEQFLDELTPKKSRLPLIAGLSAIGAGLLGWLLVPDYLEKQRTTELATQIEGSTLARIPQLLEDATELRPESRRLLSAKAVARLIGIINQGTPKQVQEGLQVTQELPPNQKREVIASAREALLTYYINLADDAFAPQEGSYDYAAAERQMTLASTLYPDSIQIFRTTQRMEDARNDLLNRLDSRFNENLSAGRLLPDPVMDDMADVLGILRQISPEHPLLTDPRLANAYSQQANRLLAKNDVDRAASLAETGLKQFPDDVALENLAARVRLLRNKEEAQSLLADLHRDLKQRLPGIDTLNGYRELDEQLKQLRMIQPDDPLLSQAEAGLRKLLQPQLEPLIAQEKWSSANTLLKQFAGQLSGDYMRIQQKRLLGGKRAPELLAEEIAERKRGIERLTAGARFTASWEQELETALKGLQNLITADDPWLGKQKNEIARLYLQQAGKERDAGQFTRAGTLLSQSERFAPAMADRFKAEHLALTKAESAWERENRERIQLARVEGTKQSLLTQAKANDVTQAHKTLQELQQELPANDPFLQVTGPEAIGKAYLRLAQRRAKRDDFTAAIKLVRHGLEIAPEMPELTEKLRDFQRKTAFKKVGQALKKRPPNKLRALDAELQQLQQEYPEQYPVAEEKYAALLIKRVETARDPAIAASLLVVARQLFPDNRALTKVSVAEPPKPSVIAARGIEAVEAGRLNEALKLLQEAKEKESGHPDLARLGNSLKARLEQAKRTFSEHKTALKAKDRKQAITKVEQAIKLWNDHAIFRKKLKELRPPSSKDRCNPKYAGYGKRSSKFRCYDLLNGKQRGPIMVVVPAGGGSATPYAIGRYEISVGDYNTYCRLSSKCKPLSGKNTKLPLNNISLQTAQAYAEWLSKKTGHNYRLPREEEWLHAARAKGRQPAGSDFNCLLLSGGSVVKGGAPIEVNVAPQNTWGLFNYVGNLQEWVIGPNGSKVMGGHYNSPAATCSIKLNQQHGGAAEQITGFRLLREIKG</sequence>
<dbReference type="Pfam" id="PF03781">
    <property type="entry name" value="FGE-sulfatase"/>
    <property type="match status" value="1"/>
</dbReference>
<dbReference type="SUPFAM" id="SSF56112">
    <property type="entry name" value="Protein kinase-like (PK-like)"/>
    <property type="match status" value="1"/>
</dbReference>
<dbReference type="KEGG" id="eps:L0Y14_06145"/>
<dbReference type="Gene3D" id="1.10.510.10">
    <property type="entry name" value="Transferase(Phosphotransferase) domain 1"/>
    <property type="match status" value="1"/>
</dbReference>
<evidence type="ECO:0000259" key="7">
    <source>
        <dbReference type="PROSITE" id="PS50011"/>
    </source>
</evidence>
<dbReference type="GO" id="GO:0004674">
    <property type="term" value="F:protein serine/threonine kinase activity"/>
    <property type="evidence" value="ECO:0007669"/>
    <property type="project" value="TreeGrafter"/>
</dbReference>
<dbReference type="CDD" id="cd14014">
    <property type="entry name" value="STKc_PknB_like"/>
    <property type="match status" value="1"/>
</dbReference>
<keyword evidence="9" id="KW-1185">Reference proteome</keyword>